<dbReference type="AlphaFoldDB" id="A0A369UX98"/>
<keyword evidence="3" id="KW-0804">Transcription</keyword>
<dbReference type="PROSITE" id="PS50949">
    <property type="entry name" value="HTH_GNTR"/>
    <property type="match status" value="1"/>
</dbReference>
<evidence type="ECO:0000313" key="5">
    <source>
        <dbReference type="EMBL" id="RDD85376.1"/>
    </source>
</evidence>
<keyword evidence="2" id="KW-0238">DNA-binding</keyword>
<dbReference type="SMART" id="SM00345">
    <property type="entry name" value="HTH_GNTR"/>
    <property type="match status" value="1"/>
</dbReference>
<gene>
    <name evidence="5" type="ORF">DVZ84_30125</name>
</gene>
<dbReference type="InterPro" id="IPR000524">
    <property type="entry name" value="Tscrpt_reg_HTH_GntR"/>
</dbReference>
<evidence type="ECO:0000259" key="4">
    <source>
        <dbReference type="PROSITE" id="PS50949"/>
    </source>
</evidence>
<evidence type="ECO:0000256" key="2">
    <source>
        <dbReference type="ARBA" id="ARBA00023125"/>
    </source>
</evidence>
<proteinExistence type="predicted"/>
<dbReference type="PANTHER" id="PTHR44846:SF1">
    <property type="entry name" value="MANNOSYL-D-GLYCERATE TRANSPORT_METABOLISM SYSTEM REPRESSOR MNGR-RELATED"/>
    <property type="match status" value="1"/>
</dbReference>
<sequence length="292" mass="33010">MDEETVGDGGGREFVRVAGELRARMTDGTYGLHSILPPQRKLADLFGVSRDTVQRVIKELGSEGWIETRQGSGSRVVRTQHIHSPTSSKRPDRTVTLGPLINRAFEQREVVLDVYTLTSESLEAHIRTQTERIRARQIAPQRVALRMLLPSEDLDLPYWRTGAPEEDRALKDRFLDIARRHTTSLRTVLKDWRTMELVPSVELEIRWAPLAPAFKLYLINGSEALHGLYEVFPRAIELPDGREVMATDVFGLGALLTHHVKDAADPYAQDTVFVEGLQAWFDSVWEHLGVSP</sequence>
<dbReference type="CDD" id="cd07377">
    <property type="entry name" value="WHTH_GntR"/>
    <property type="match status" value="1"/>
</dbReference>
<dbReference type="Proteomes" id="UP000253742">
    <property type="component" value="Unassembled WGS sequence"/>
</dbReference>
<evidence type="ECO:0000256" key="1">
    <source>
        <dbReference type="ARBA" id="ARBA00023015"/>
    </source>
</evidence>
<dbReference type="EMBL" id="QQBH01000027">
    <property type="protein sequence ID" value="RDD85376.1"/>
    <property type="molecule type" value="Genomic_DNA"/>
</dbReference>
<dbReference type="InterPro" id="IPR050679">
    <property type="entry name" value="Bact_HTH_transcr_reg"/>
</dbReference>
<dbReference type="PRINTS" id="PR00035">
    <property type="entry name" value="HTHGNTR"/>
</dbReference>
<dbReference type="Pfam" id="PF00392">
    <property type="entry name" value="GntR"/>
    <property type="match status" value="1"/>
</dbReference>
<keyword evidence="1" id="KW-0805">Transcription regulation</keyword>
<dbReference type="InterPro" id="IPR036388">
    <property type="entry name" value="WH-like_DNA-bd_sf"/>
</dbReference>
<dbReference type="GO" id="GO:0003700">
    <property type="term" value="F:DNA-binding transcription factor activity"/>
    <property type="evidence" value="ECO:0007669"/>
    <property type="project" value="InterPro"/>
</dbReference>
<evidence type="ECO:0000313" key="6">
    <source>
        <dbReference type="Proteomes" id="UP000253742"/>
    </source>
</evidence>
<dbReference type="SMART" id="SM00419">
    <property type="entry name" value="HTH_CRP"/>
    <property type="match status" value="1"/>
</dbReference>
<feature type="domain" description="HTH gntR-type" evidence="4">
    <location>
        <begin position="11"/>
        <end position="79"/>
    </location>
</feature>
<comment type="caution">
    <text evidence="5">The sequence shown here is derived from an EMBL/GenBank/DDBJ whole genome shotgun (WGS) entry which is preliminary data.</text>
</comment>
<reference evidence="5 6" key="1">
    <citation type="submission" date="2018-07" db="EMBL/GenBank/DDBJ databases">
        <title>Genome guided investigation of antibiotics producing actinomycetales strain isolated from a Macau mangrove ecosystem.</title>
        <authorList>
            <person name="Hu D."/>
        </authorList>
    </citation>
    <scope>NUCLEOTIDE SEQUENCE [LARGE SCALE GENOMIC DNA]</scope>
    <source>
        <strain evidence="5 6">2297</strain>
    </source>
</reference>
<dbReference type="Gene3D" id="1.10.10.10">
    <property type="entry name" value="Winged helix-like DNA-binding domain superfamily/Winged helix DNA-binding domain"/>
    <property type="match status" value="1"/>
</dbReference>
<evidence type="ECO:0000256" key="3">
    <source>
        <dbReference type="ARBA" id="ARBA00023163"/>
    </source>
</evidence>
<dbReference type="InterPro" id="IPR036390">
    <property type="entry name" value="WH_DNA-bd_sf"/>
</dbReference>
<protein>
    <submittedName>
        <fullName evidence="5">GntR family transcriptional regulator</fullName>
    </submittedName>
</protein>
<dbReference type="GO" id="GO:0045892">
    <property type="term" value="P:negative regulation of DNA-templated transcription"/>
    <property type="evidence" value="ECO:0007669"/>
    <property type="project" value="TreeGrafter"/>
</dbReference>
<name>A0A369UX98_9ACTN</name>
<organism evidence="5 6">
    <name type="scientific">Streptomyces parvulus</name>
    <dbReference type="NCBI Taxonomy" id="146923"/>
    <lineage>
        <taxon>Bacteria</taxon>
        <taxon>Bacillati</taxon>
        <taxon>Actinomycetota</taxon>
        <taxon>Actinomycetes</taxon>
        <taxon>Kitasatosporales</taxon>
        <taxon>Streptomycetaceae</taxon>
        <taxon>Streptomyces</taxon>
    </lineage>
</organism>
<accession>A0A369UX98</accession>
<dbReference type="PANTHER" id="PTHR44846">
    <property type="entry name" value="MANNOSYL-D-GLYCERATE TRANSPORT/METABOLISM SYSTEM REPRESSOR MNGR-RELATED"/>
    <property type="match status" value="1"/>
</dbReference>
<dbReference type="OrthoDB" id="7363114at2"/>
<dbReference type="InterPro" id="IPR012318">
    <property type="entry name" value="HTH_CRP"/>
</dbReference>
<dbReference type="RefSeq" id="WP_114531953.1">
    <property type="nucleotide sequence ID" value="NZ_JBIVML010000004.1"/>
</dbReference>
<dbReference type="SUPFAM" id="SSF46785">
    <property type="entry name" value="Winged helix' DNA-binding domain"/>
    <property type="match status" value="1"/>
</dbReference>
<dbReference type="GO" id="GO:0003677">
    <property type="term" value="F:DNA binding"/>
    <property type="evidence" value="ECO:0007669"/>
    <property type="project" value="UniProtKB-KW"/>
</dbReference>